<dbReference type="InterPro" id="IPR006311">
    <property type="entry name" value="TAT_signal"/>
</dbReference>
<feature type="chain" id="PRO_5038485569" evidence="1">
    <location>
        <begin position="30"/>
        <end position="553"/>
    </location>
</feature>
<feature type="signal peptide" evidence="1">
    <location>
        <begin position="1"/>
        <end position="29"/>
    </location>
</feature>
<feature type="domain" description="PhoD-like phosphatase metallophosphatase" evidence="2">
    <location>
        <begin position="172"/>
        <end position="531"/>
    </location>
</feature>
<reference evidence="4 5" key="1">
    <citation type="submission" date="2013-09" db="EMBL/GenBank/DDBJ databases">
        <title>Complete genome sequence of Corynebacterium doosanense CAU 212(T) (=DSM 45436(T)), isolated from activated sludge.</title>
        <authorList>
            <person name="Schaffert L."/>
            <person name="Albersmeier A."/>
            <person name="Kalinowski J."/>
            <person name="Ruckert C."/>
        </authorList>
    </citation>
    <scope>NUCLEOTIDE SEQUENCE [LARGE SCALE GENOMIC DNA]</scope>
    <source>
        <strain evidence="4 5">CAU 212</strain>
    </source>
</reference>
<dbReference type="Pfam" id="PF16655">
    <property type="entry name" value="PhoD_N"/>
    <property type="match status" value="1"/>
</dbReference>
<evidence type="ECO:0000259" key="3">
    <source>
        <dbReference type="Pfam" id="PF16655"/>
    </source>
</evidence>
<dbReference type="HOGENOM" id="CLU_015982_1_0_11"/>
<evidence type="ECO:0000256" key="1">
    <source>
        <dbReference type="SAM" id="SignalP"/>
    </source>
</evidence>
<dbReference type="InterPro" id="IPR038607">
    <property type="entry name" value="PhoD-like_sf"/>
</dbReference>
<feature type="domain" description="Phospholipase D N-terminal" evidence="3">
    <location>
        <begin position="58"/>
        <end position="159"/>
    </location>
</feature>
<accession>A0A097IHF4</accession>
<dbReference type="STRING" id="558173.CDOO_09995"/>
<proteinExistence type="predicted"/>
<evidence type="ECO:0000259" key="2">
    <source>
        <dbReference type="Pfam" id="PF09423"/>
    </source>
</evidence>
<evidence type="ECO:0000313" key="4">
    <source>
        <dbReference type="EMBL" id="AIT61561.1"/>
    </source>
</evidence>
<keyword evidence="5" id="KW-1185">Reference proteome</keyword>
<dbReference type="Pfam" id="PF09423">
    <property type="entry name" value="PhoD"/>
    <property type="match status" value="1"/>
</dbReference>
<name>A0A097IHF4_9CORY</name>
<keyword evidence="1" id="KW-0732">Signal</keyword>
<dbReference type="Proteomes" id="UP000029914">
    <property type="component" value="Chromosome"/>
</dbReference>
<dbReference type="eggNOG" id="COG3540">
    <property type="taxonomic scope" value="Bacteria"/>
</dbReference>
<dbReference type="Gene3D" id="2.60.40.380">
    <property type="entry name" value="Purple acid phosphatase-like, N-terminal"/>
    <property type="match status" value="1"/>
</dbReference>
<dbReference type="PROSITE" id="PS51318">
    <property type="entry name" value="TAT"/>
    <property type="match status" value="1"/>
</dbReference>
<sequence length="553" mass="60331">MSHTRRRFLQSAATTSALAAAGLSTGARASAQSSLDNFPGSSSPEPVTIPLGELPFLHGVASGDPLPNTVMLWTRVTPSAEAMPGSGIGEDVTLAWDVARDAEFASVVVSGRVVATSAADHTVHVDPYGLDADTTYFYRFTVVDGPYAGKVSPVGRTVTAPPLDSSPDSLRFAVSSCANWEGGFYTAYGDMARRGRDGKLDFVLFLGDYLYEYASGGFSGFGPYRLHEPAHEIVSLADYRTRYGQSHTDPNLQAAHAALPWIVVWDDHETANNSWRDGAENHDPATEGDWGARRAAAMQAYFEWLPVRATNPSQGGHIYRSFQFGDLADLVVMDLRTYRDKEAQTLRLDQFNDPGRTMLGSEQSEWLNAKIATSDAAWTIMGNSVMFSPLNLITLQENPDTSSIVDFLGEHRIEGIPLNGDQWDGYSAERRRLLDTLGNQGSKVLFCTGDIHTEWGHVINWNGREIGAEVVCGSITAANVNEFIKLPEDNPISHLGEELLRLANPHLRHVDLDAHGYATVSLDRRGVDAQWLRVAGIADPNSGVGVGHAWRWN</sequence>
<dbReference type="AlphaFoldDB" id="A0A097IHF4"/>
<dbReference type="OrthoDB" id="3497025at2"/>
<organism evidence="4 5">
    <name type="scientific">Corynebacterium doosanense CAU 212 = DSM 45436</name>
    <dbReference type="NCBI Taxonomy" id="558173"/>
    <lineage>
        <taxon>Bacteria</taxon>
        <taxon>Bacillati</taxon>
        <taxon>Actinomycetota</taxon>
        <taxon>Actinomycetes</taxon>
        <taxon>Mycobacteriales</taxon>
        <taxon>Corynebacteriaceae</taxon>
        <taxon>Corynebacterium</taxon>
    </lineage>
</organism>
<dbReference type="InterPro" id="IPR052900">
    <property type="entry name" value="Phospholipid_Metab_Enz"/>
</dbReference>
<dbReference type="EMBL" id="CP006764">
    <property type="protein sequence ID" value="AIT61561.1"/>
    <property type="molecule type" value="Genomic_DNA"/>
</dbReference>
<dbReference type="InterPro" id="IPR029052">
    <property type="entry name" value="Metallo-depent_PP-like"/>
</dbReference>
<dbReference type="InterPro" id="IPR032093">
    <property type="entry name" value="PhoD_N"/>
</dbReference>
<dbReference type="PANTHER" id="PTHR43606:SF2">
    <property type="entry name" value="ALKALINE PHOSPHATASE FAMILY PROTEIN (AFU_ORTHOLOGUE AFUA_5G03860)"/>
    <property type="match status" value="1"/>
</dbReference>
<dbReference type="PANTHER" id="PTHR43606">
    <property type="entry name" value="PHOSPHATASE, PUTATIVE (AFU_ORTHOLOGUE AFUA_6G08710)-RELATED"/>
    <property type="match status" value="1"/>
</dbReference>
<dbReference type="InterPro" id="IPR018946">
    <property type="entry name" value="PhoD-like_MPP"/>
</dbReference>
<dbReference type="KEGG" id="cdo:CDOO_09995"/>
<protein>
    <submittedName>
        <fullName evidence="4">Phosphodiesterase</fullName>
    </submittedName>
</protein>
<dbReference type="CDD" id="cd07389">
    <property type="entry name" value="MPP_PhoD"/>
    <property type="match status" value="1"/>
</dbReference>
<evidence type="ECO:0000313" key="5">
    <source>
        <dbReference type="Proteomes" id="UP000029914"/>
    </source>
</evidence>
<dbReference type="SUPFAM" id="SSF56300">
    <property type="entry name" value="Metallo-dependent phosphatases"/>
    <property type="match status" value="1"/>
</dbReference>
<dbReference type="RefSeq" id="WP_018020755.1">
    <property type="nucleotide sequence ID" value="NZ_AQUX01000001.1"/>
</dbReference>
<dbReference type="Gene3D" id="3.60.21.70">
    <property type="entry name" value="PhoD-like phosphatase"/>
    <property type="match status" value="1"/>
</dbReference>
<gene>
    <name evidence="4" type="ORF">CDOO_09995</name>
</gene>